<dbReference type="Pfam" id="PF05430">
    <property type="entry name" value="Methyltransf_30"/>
    <property type="match status" value="1"/>
</dbReference>
<organism evidence="2 3">
    <name type="scientific">Balneicella halophila</name>
    <dbReference type="NCBI Taxonomy" id="1537566"/>
    <lineage>
        <taxon>Bacteria</taxon>
        <taxon>Pseudomonadati</taxon>
        <taxon>Bacteroidota</taxon>
        <taxon>Bacteroidia</taxon>
        <taxon>Bacteroidales</taxon>
        <taxon>Balneicellaceae</taxon>
        <taxon>Balneicella</taxon>
    </lineage>
</organism>
<accession>A0A7L4UNZ4</accession>
<dbReference type="RefSeq" id="WP_116496397.1">
    <property type="nucleotide sequence ID" value="NZ_QENZ01000004.1"/>
</dbReference>
<dbReference type="PANTHER" id="PTHR39963">
    <property type="entry name" value="SLL0983 PROTEIN"/>
    <property type="match status" value="1"/>
</dbReference>
<comment type="caution">
    <text evidence="2">The sequence shown here is derived from an EMBL/GenBank/DDBJ whole genome shotgun (WGS) entry which is preliminary data.</text>
</comment>
<dbReference type="SUPFAM" id="SSF53335">
    <property type="entry name" value="S-adenosyl-L-methionine-dependent methyltransferases"/>
    <property type="match status" value="1"/>
</dbReference>
<evidence type="ECO:0000313" key="3">
    <source>
        <dbReference type="Proteomes" id="UP000251835"/>
    </source>
</evidence>
<keyword evidence="2" id="KW-0489">Methyltransferase</keyword>
<sequence length="215" mass="24663">MTPKIKVTEDGSTTLFREDLQEHYHSIHGAIQESNHVYIQAGFQQLTNEQSRILEIGFGTGLNALLTCEETSRQKKKIIYHSIEKNFLSKEITKQLDFGKGRAKLLEQLHAIPCDKTVDITPYFCLKKIQADLLDYEFTEQYDLIYYDAFAPDKQPEMWAPNIIKKVSSTLTKGGFVTTYSTKGTVKRAFRELGLEVKRLPGPPGKRDMLRCRKL</sequence>
<dbReference type="GO" id="GO:0032259">
    <property type="term" value="P:methylation"/>
    <property type="evidence" value="ECO:0007669"/>
    <property type="project" value="UniProtKB-KW"/>
</dbReference>
<keyword evidence="2" id="KW-0808">Transferase</keyword>
<reference evidence="2 3" key="1">
    <citation type="submission" date="2018-05" db="EMBL/GenBank/DDBJ databases">
        <title>Genomic Encyclopedia of Type Strains, Phase IV (KMG-IV): sequencing the most valuable type-strain genomes for metagenomic binning, comparative biology and taxonomic classification.</title>
        <authorList>
            <person name="Goeker M."/>
        </authorList>
    </citation>
    <scope>NUCLEOTIDE SEQUENCE [LARGE SCALE GENOMIC DNA]</scope>
    <source>
        <strain evidence="2 3">DSM 28579</strain>
    </source>
</reference>
<dbReference type="InterPro" id="IPR029063">
    <property type="entry name" value="SAM-dependent_MTases_sf"/>
</dbReference>
<evidence type="ECO:0000313" key="2">
    <source>
        <dbReference type="EMBL" id="PVX50843.1"/>
    </source>
</evidence>
<dbReference type="PANTHER" id="PTHR39963:SF1">
    <property type="entry name" value="MNMC-LIKE METHYLTRANSFERASE DOMAIN-CONTAINING PROTEIN"/>
    <property type="match status" value="1"/>
</dbReference>
<dbReference type="InterPro" id="IPR008471">
    <property type="entry name" value="MnmC-like_methylTransf"/>
</dbReference>
<dbReference type="AlphaFoldDB" id="A0A7L4UNZ4"/>
<proteinExistence type="predicted"/>
<dbReference type="NCBIfam" id="NF033855">
    <property type="entry name" value="tRNA_MNMC2"/>
    <property type="match status" value="1"/>
</dbReference>
<feature type="domain" description="MnmC-like methyltransferase" evidence="1">
    <location>
        <begin position="128"/>
        <end position="212"/>
    </location>
</feature>
<dbReference type="Gene3D" id="3.40.50.150">
    <property type="entry name" value="Vaccinia Virus protein VP39"/>
    <property type="match status" value="1"/>
</dbReference>
<dbReference type="OrthoDB" id="9786494at2"/>
<dbReference type="InterPro" id="IPR047785">
    <property type="entry name" value="tRNA_MNMC2"/>
</dbReference>
<protein>
    <submittedName>
        <fullName evidence="2">tRNA U34 5-methylaminomethyl-2-thiouridine-forming methyltransferase MnmC</fullName>
    </submittedName>
</protein>
<dbReference type="GO" id="GO:0016645">
    <property type="term" value="F:oxidoreductase activity, acting on the CH-NH group of donors"/>
    <property type="evidence" value="ECO:0007669"/>
    <property type="project" value="InterPro"/>
</dbReference>
<name>A0A7L4UNZ4_BALHA</name>
<dbReference type="Proteomes" id="UP000251835">
    <property type="component" value="Unassembled WGS sequence"/>
</dbReference>
<keyword evidence="3" id="KW-1185">Reference proteome</keyword>
<dbReference type="GO" id="GO:0004808">
    <property type="term" value="F:tRNA (5-methylaminomethyl-2-thiouridylate)(34)-methyltransferase activity"/>
    <property type="evidence" value="ECO:0007669"/>
    <property type="project" value="InterPro"/>
</dbReference>
<dbReference type="EMBL" id="QENZ01000004">
    <property type="protein sequence ID" value="PVX50843.1"/>
    <property type="molecule type" value="Genomic_DNA"/>
</dbReference>
<evidence type="ECO:0000259" key="1">
    <source>
        <dbReference type="Pfam" id="PF05430"/>
    </source>
</evidence>
<gene>
    <name evidence="2" type="ORF">C7377_1161</name>
</gene>